<feature type="compositionally biased region" description="Polar residues" evidence="1">
    <location>
        <begin position="70"/>
        <end position="81"/>
    </location>
</feature>
<feature type="compositionally biased region" description="Pro residues" evidence="1">
    <location>
        <begin position="47"/>
        <end position="57"/>
    </location>
</feature>
<name>A0A0C3CMB9_HEBCY</name>
<feature type="compositionally biased region" description="Pro residues" evidence="1">
    <location>
        <begin position="150"/>
        <end position="160"/>
    </location>
</feature>
<reference evidence="2 3" key="1">
    <citation type="submission" date="2014-04" db="EMBL/GenBank/DDBJ databases">
        <authorList>
            <consortium name="DOE Joint Genome Institute"/>
            <person name="Kuo A."/>
            <person name="Gay G."/>
            <person name="Dore J."/>
            <person name="Kohler A."/>
            <person name="Nagy L.G."/>
            <person name="Floudas D."/>
            <person name="Copeland A."/>
            <person name="Barry K.W."/>
            <person name="Cichocki N."/>
            <person name="Veneault-Fourrey C."/>
            <person name="LaButti K."/>
            <person name="Lindquist E.A."/>
            <person name="Lipzen A."/>
            <person name="Lundell T."/>
            <person name="Morin E."/>
            <person name="Murat C."/>
            <person name="Sun H."/>
            <person name="Tunlid A."/>
            <person name="Henrissat B."/>
            <person name="Grigoriev I.V."/>
            <person name="Hibbett D.S."/>
            <person name="Martin F."/>
            <person name="Nordberg H.P."/>
            <person name="Cantor M.N."/>
            <person name="Hua S.X."/>
        </authorList>
    </citation>
    <scope>NUCLEOTIDE SEQUENCE [LARGE SCALE GENOMIC DNA]</scope>
    <source>
        <strain evidence="3">h7</strain>
    </source>
</reference>
<feature type="region of interest" description="Disordered" evidence="1">
    <location>
        <begin position="302"/>
        <end position="326"/>
    </location>
</feature>
<sequence>MHSATQLIAQRAPPATRTKARWQPYSMLPSSSTLPCRSPMASYINTPTPPVSSPPAPTNSISDSTRMRPLQTSTISQTPKDSSQRDFSKHKFATGLIDQAVNTISEIWRPQDVPQVFLAPTKGASIINLIVTKSNSPPNQQPSSKLFSPPASPSTKPSPFPQSSIPPTSQLSSSPAEPLLPSGESENLLPMKTFVHEVLRRSRTSGNILQAALCYLEAIRSKVPEILQQERMGIRAHYQPDTLIQPATEAELAREAEFTREAELVALEDPFVIAGSDDPLKTVVSKDCDADFDAQDIFEPKSSECSSLDAQPSESPTLSSTSSSLPSPLLCPRRAFLASLILASKFFQDKCYSNRAWAKLSGLPPREIGRCERALGQALEWRLWVGKTSSSASTARTLTRAQSENSIFIPAHNRTASTNVFSMHGASDISKAPETVVQPLRRSVTLPEEMFSRQSCEEYSQASKISRHFNQAPATQANAGHAHMQDRNGDQPDLQLMDSRFSDESDSSPSPDTPPLTYSPSSTDCSSGDRTIQMSTIEDCMFPNANGSQSWLEYPESKCASTFALGEDLVYRSTHGFAVKETIKHSQPLSVAIVDSEPGPFGHYMWPVDGQYVPIGTTTTH</sequence>
<dbReference type="PANTHER" id="PTHR15615:SF36">
    <property type="entry name" value="PHO85 CYCLIN-5"/>
    <property type="match status" value="1"/>
</dbReference>
<evidence type="ECO:0000313" key="3">
    <source>
        <dbReference type="Proteomes" id="UP000053424"/>
    </source>
</evidence>
<dbReference type="GO" id="GO:0019901">
    <property type="term" value="F:protein kinase binding"/>
    <property type="evidence" value="ECO:0007669"/>
    <property type="project" value="InterPro"/>
</dbReference>
<dbReference type="Proteomes" id="UP000053424">
    <property type="component" value="Unassembled WGS sequence"/>
</dbReference>
<evidence type="ECO:0000313" key="2">
    <source>
        <dbReference type="EMBL" id="KIM45264.1"/>
    </source>
</evidence>
<evidence type="ECO:0008006" key="4">
    <source>
        <dbReference type="Google" id="ProtNLM"/>
    </source>
</evidence>
<dbReference type="HOGENOM" id="CLU_018882_0_0_1"/>
<dbReference type="Gene3D" id="1.10.472.10">
    <property type="entry name" value="Cyclin-like"/>
    <property type="match status" value="1"/>
</dbReference>
<feature type="region of interest" description="Disordered" evidence="1">
    <location>
        <begin position="1"/>
        <end position="26"/>
    </location>
</feature>
<gene>
    <name evidence="2" type="ORF">M413DRAFT_24501</name>
</gene>
<evidence type="ECO:0000256" key="1">
    <source>
        <dbReference type="SAM" id="MobiDB-lite"/>
    </source>
</evidence>
<dbReference type="PANTHER" id="PTHR15615">
    <property type="match status" value="1"/>
</dbReference>
<accession>A0A0C3CMB9</accession>
<feature type="region of interest" description="Disordered" evidence="1">
    <location>
        <begin position="133"/>
        <end position="185"/>
    </location>
</feature>
<dbReference type="AlphaFoldDB" id="A0A0C3CMB9"/>
<feature type="compositionally biased region" description="Low complexity" evidence="1">
    <location>
        <begin position="161"/>
        <end position="185"/>
    </location>
</feature>
<dbReference type="GO" id="GO:0016538">
    <property type="term" value="F:cyclin-dependent protein serine/threonine kinase regulator activity"/>
    <property type="evidence" value="ECO:0007669"/>
    <property type="project" value="TreeGrafter"/>
</dbReference>
<dbReference type="EMBL" id="KN831772">
    <property type="protein sequence ID" value="KIM45264.1"/>
    <property type="molecule type" value="Genomic_DNA"/>
</dbReference>
<keyword evidence="3" id="KW-1185">Reference proteome</keyword>
<feature type="compositionally biased region" description="Low complexity" evidence="1">
    <location>
        <begin position="134"/>
        <end position="144"/>
    </location>
</feature>
<dbReference type="InterPro" id="IPR013922">
    <property type="entry name" value="Cyclin_PHO80-like"/>
</dbReference>
<dbReference type="STRING" id="686832.A0A0C3CMB9"/>
<organism evidence="2 3">
    <name type="scientific">Hebeloma cylindrosporum</name>
    <dbReference type="NCBI Taxonomy" id="76867"/>
    <lineage>
        <taxon>Eukaryota</taxon>
        <taxon>Fungi</taxon>
        <taxon>Dikarya</taxon>
        <taxon>Basidiomycota</taxon>
        <taxon>Agaricomycotina</taxon>
        <taxon>Agaricomycetes</taxon>
        <taxon>Agaricomycetidae</taxon>
        <taxon>Agaricales</taxon>
        <taxon>Agaricineae</taxon>
        <taxon>Hymenogastraceae</taxon>
        <taxon>Hebeloma</taxon>
    </lineage>
</organism>
<dbReference type="CDD" id="cd20557">
    <property type="entry name" value="CYCLIN_ScPCL1-like"/>
    <property type="match status" value="1"/>
</dbReference>
<dbReference type="OrthoDB" id="286814at2759"/>
<feature type="compositionally biased region" description="Low complexity" evidence="1">
    <location>
        <begin position="312"/>
        <end position="326"/>
    </location>
</feature>
<protein>
    <recommendedName>
        <fullName evidence="4">Cyclin N-terminal domain-containing protein</fullName>
    </recommendedName>
</protein>
<feature type="region of interest" description="Disordered" evidence="1">
    <location>
        <begin position="46"/>
        <end position="86"/>
    </location>
</feature>
<feature type="compositionally biased region" description="Low complexity" evidence="1">
    <location>
        <begin position="507"/>
        <end position="524"/>
    </location>
</feature>
<reference evidence="3" key="2">
    <citation type="submission" date="2015-01" db="EMBL/GenBank/DDBJ databases">
        <title>Evolutionary Origins and Diversification of the Mycorrhizal Mutualists.</title>
        <authorList>
            <consortium name="DOE Joint Genome Institute"/>
            <consortium name="Mycorrhizal Genomics Consortium"/>
            <person name="Kohler A."/>
            <person name="Kuo A."/>
            <person name="Nagy L.G."/>
            <person name="Floudas D."/>
            <person name="Copeland A."/>
            <person name="Barry K.W."/>
            <person name="Cichocki N."/>
            <person name="Veneault-Fourrey C."/>
            <person name="LaButti K."/>
            <person name="Lindquist E.A."/>
            <person name="Lipzen A."/>
            <person name="Lundell T."/>
            <person name="Morin E."/>
            <person name="Murat C."/>
            <person name="Riley R."/>
            <person name="Ohm R."/>
            <person name="Sun H."/>
            <person name="Tunlid A."/>
            <person name="Henrissat B."/>
            <person name="Grigoriev I.V."/>
            <person name="Hibbett D.S."/>
            <person name="Martin F."/>
        </authorList>
    </citation>
    <scope>NUCLEOTIDE SEQUENCE [LARGE SCALE GENOMIC DNA]</scope>
    <source>
        <strain evidence="3">h7</strain>
    </source>
</reference>
<feature type="region of interest" description="Disordered" evidence="1">
    <location>
        <begin position="475"/>
        <end position="529"/>
    </location>
</feature>
<dbReference type="GO" id="GO:0005634">
    <property type="term" value="C:nucleus"/>
    <property type="evidence" value="ECO:0007669"/>
    <property type="project" value="TreeGrafter"/>
</dbReference>
<proteinExistence type="predicted"/>
<dbReference type="GO" id="GO:0000307">
    <property type="term" value="C:cyclin-dependent protein kinase holoenzyme complex"/>
    <property type="evidence" value="ECO:0007669"/>
    <property type="project" value="TreeGrafter"/>
</dbReference>